<evidence type="ECO:0000313" key="5">
    <source>
        <dbReference type="EMBL" id="KAK2164659.1"/>
    </source>
</evidence>
<comment type="caution">
    <text evidence="5">The sequence shown here is derived from an EMBL/GenBank/DDBJ whole genome shotgun (WGS) entry which is preliminary data.</text>
</comment>
<sequence length="187" mass="21417">MQRLKTWVHDRQIHLGVAVVIILCLIAVIVALVVWPTTPRPSTTEPPETRATTEKTTAASSYPPGYKYCDHNTPCLNGGTCVDLPDSKYLCVCTKCNCSSEKPYGNCEINETTICKRKELPPLNLVPHPYRCNKFYNCNPDFTSEREQDVWHHEDHVFNPKNDTSDWPQNVKCAVTICKYYFNFPLY</sequence>
<dbReference type="Proteomes" id="UP001209878">
    <property type="component" value="Unassembled WGS sequence"/>
</dbReference>
<dbReference type="Gene3D" id="2.170.140.10">
    <property type="entry name" value="Chitin binding domain"/>
    <property type="match status" value="1"/>
</dbReference>
<comment type="caution">
    <text evidence="1">Lacks conserved residue(s) required for the propagation of feature annotation.</text>
</comment>
<accession>A0AAD9K4C1</accession>
<keyword evidence="3" id="KW-0472">Membrane</keyword>
<dbReference type="PROSITE" id="PS50026">
    <property type="entry name" value="EGF_3"/>
    <property type="match status" value="1"/>
</dbReference>
<dbReference type="InterPro" id="IPR000742">
    <property type="entry name" value="EGF"/>
</dbReference>
<evidence type="ECO:0000259" key="4">
    <source>
        <dbReference type="PROSITE" id="PS50026"/>
    </source>
</evidence>
<dbReference type="EMBL" id="JAODUO010001403">
    <property type="protein sequence ID" value="KAK2164659.1"/>
    <property type="molecule type" value="Genomic_DNA"/>
</dbReference>
<name>A0AAD9K4C1_RIDPI</name>
<evidence type="ECO:0000256" key="1">
    <source>
        <dbReference type="PROSITE-ProRule" id="PRU00076"/>
    </source>
</evidence>
<keyword evidence="1" id="KW-0245">EGF-like domain</keyword>
<keyword evidence="6" id="KW-1185">Reference proteome</keyword>
<feature type="transmembrane region" description="Helical" evidence="3">
    <location>
        <begin position="12"/>
        <end position="35"/>
    </location>
</feature>
<protein>
    <recommendedName>
        <fullName evidence="4">EGF-like domain-containing protein</fullName>
    </recommendedName>
</protein>
<feature type="domain" description="EGF-like" evidence="4">
    <location>
        <begin position="65"/>
        <end position="97"/>
    </location>
</feature>
<evidence type="ECO:0000256" key="3">
    <source>
        <dbReference type="SAM" id="Phobius"/>
    </source>
</evidence>
<organism evidence="5 6">
    <name type="scientific">Ridgeia piscesae</name>
    <name type="common">Tubeworm</name>
    <dbReference type="NCBI Taxonomy" id="27915"/>
    <lineage>
        <taxon>Eukaryota</taxon>
        <taxon>Metazoa</taxon>
        <taxon>Spiralia</taxon>
        <taxon>Lophotrochozoa</taxon>
        <taxon>Annelida</taxon>
        <taxon>Polychaeta</taxon>
        <taxon>Sedentaria</taxon>
        <taxon>Canalipalpata</taxon>
        <taxon>Sabellida</taxon>
        <taxon>Siboglinidae</taxon>
        <taxon>Ridgeia</taxon>
    </lineage>
</organism>
<gene>
    <name evidence="5" type="ORF">NP493_1402g00000</name>
</gene>
<dbReference type="AlphaFoldDB" id="A0AAD9K4C1"/>
<feature type="region of interest" description="Disordered" evidence="2">
    <location>
        <begin position="39"/>
        <end position="59"/>
    </location>
</feature>
<evidence type="ECO:0000256" key="2">
    <source>
        <dbReference type="SAM" id="MobiDB-lite"/>
    </source>
</evidence>
<keyword evidence="3" id="KW-1133">Transmembrane helix</keyword>
<reference evidence="5" key="1">
    <citation type="journal article" date="2023" name="Mol. Biol. Evol.">
        <title>Third-Generation Sequencing Reveals the Adaptive Role of the Epigenome in Three Deep-Sea Polychaetes.</title>
        <authorList>
            <person name="Perez M."/>
            <person name="Aroh O."/>
            <person name="Sun Y."/>
            <person name="Lan Y."/>
            <person name="Juniper S.K."/>
            <person name="Young C.R."/>
            <person name="Angers B."/>
            <person name="Qian P.Y."/>
        </authorList>
    </citation>
    <scope>NUCLEOTIDE SEQUENCE</scope>
    <source>
        <strain evidence="5">R07B-5</strain>
    </source>
</reference>
<dbReference type="Pfam" id="PF00008">
    <property type="entry name" value="EGF"/>
    <property type="match status" value="1"/>
</dbReference>
<dbReference type="CDD" id="cd00054">
    <property type="entry name" value="EGF_CA"/>
    <property type="match status" value="1"/>
</dbReference>
<evidence type="ECO:0000313" key="6">
    <source>
        <dbReference type="Proteomes" id="UP001209878"/>
    </source>
</evidence>
<proteinExistence type="predicted"/>
<keyword evidence="3" id="KW-0812">Transmembrane</keyword>